<proteinExistence type="predicted"/>
<evidence type="ECO:0000313" key="3">
    <source>
        <dbReference type="EMBL" id="MBX30336.1"/>
    </source>
</evidence>
<feature type="transmembrane region" description="Helical" evidence="1">
    <location>
        <begin position="51"/>
        <end position="74"/>
    </location>
</feature>
<accession>A0A2P2MJD3</accession>
<keyword evidence="1" id="KW-0812">Transmembrane</keyword>
<keyword evidence="2" id="KW-0732">Signal</keyword>
<dbReference type="EMBL" id="GGEC01049849">
    <property type="protein sequence ID" value="MBX30333.1"/>
    <property type="molecule type" value="Transcribed_RNA"/>
</dbReference>
<name>A0A2P2MJD3_RHIMU</name>
<feature type="chain" id="PRO_5015085107" evidence="2">
    <location>
        <begin position="17"/>
        <end position="99"/>
    </location>
</feature>
<evidence type="ECO:0000256" key="2">
    <source>
        <dbReference type="SAM" id="SignalP"/>
    </source>
</evidence>
<sequence length="99" mass="11153">MMLSLLVIAHLFPALQTPPSRHGIACLMEFVPGLFVNTLIMLLVLLPQEKIAMLLPLVALVGRFSYGMLKLLLLQSQSQMMQWKKIVQTVSMVPAIHWL</sequence>
<dbReference type="AlphaFoldDB" id="A0A2P2MJD3"/>
<protein>
    <submittedName>
        <fullName evidence="3">Uncharacterized protein</fullName>
    </submittedName>
</protein>
<reference evidence="3" key="1">
    <citation type="submission" date="2018-02" db="EMBL/GenBank/DDBJ databases">
        <title>Rhizophora mucronata_Transcriptome.</title>
        <authorList>
            <person name="Meera S.P."/>
            <person name="Sreeshan A."/>
            <person name="Augustine A."/>
        </authorList>
    </citation>
    <scope>NUCLEOTIDE SEQUENCE</scope>
    <source>
        <tissue evidence="3">Leaf</tissue>
    </source>
</reference>
<dbReference type="EMBL" id="GGEC01049852">
    <property type="protein sequence ID" value="MBX30336.1"/>
    <property type="molecule type" value="Transcribed_RNA"/>
</dbReference>
<organism evidence="3">
    <name type="scientific">Rhizophora mucronata</name>
    <name type="common">Asiatic mangrove</name>
    <dbReference type="NCBI Taxonomy" id="61149"/>
    <lineage>
        <taxon>Eukaryota</taxon>
        <taxon>Viridiplantae</taxon>
        <taxon>Streptophyta</taxon>
        <taxon>Embryophyta</taxon>
        <taxon>Tracheophyta</taxon>
        <taxon>Spermatophyta</taxon>
        <taxon>Magnoliopsida</taxon>
        <taxon>eudicotyledons</taxon>
        <taxon>Gunneridae</taxon>
        <taxon>Pentapetalae</taxon>
        <taxon>rosids</taxon>
        <taxon>fabids</taxon>
        <taxon>Malpighiales</taxon>
        <taxon>Rhizophoraceae</taxon>
        <taxon>Rhizophora</taxon>
    </lineage>
</organism>
<feature type="signal peptide" evidence="2">
    <location>
        <begin position="1"/>
        <end position="16"/>
    </location>
</feature>
<keyword evidence="1" id="KW-0472">Membrane</keyword>
<keyword evidence="1" id="KW-1133">Transmembrane helix</keyword>
<evidence type="ECO:0000256" key="1">
    <source>
        <dbReference type="SAM" id="Phobius"/>
    </source>
</evidence>